<accession>A0A146KN23</accession>
<name>A0A146KN23_9EUKA</name>
<feature type="non-terminal residue" evidence="1">
    <location>
        <position position="1"/>
    </location>
</feature>
<dbReference type="AlphaFoldDB" id="A0A146KN23"/>
<dbReference type="EMBL" id="GDID01000147">
    <property type="protein sequence ID" value="JAP96459.1"/>
    <property type="molecule type" value="Transcribed_RNA"/>
</dbReference>
<organism evidence="1">
    <name type="scientific">Trepomonas sp. PC1</name>
    <dbReference type="NCBI Taxonomy" id="1076344"/>
    <lineage>
        <taxon>Eukaryota</taxon>
        <taxon>Metamonada</taxon>
        <taxon>Diplomonadida</taxon>
        <taxon>Hexamitidae</taxon>
        <taxon>Hexamitinae</taxon>
        <taxon>Trepomonas</taxon>
    </lineage>
</organism>
<feature type="non-terminal residue" evidence="1">
    <location>
        <position position="87"/>
    </location>
</feature>
<protein>
    <submittedName>
        <fullName evidence="1">Uncharacterized protein</fullName>
    </submittedName>
</protein>
<reference evidence="1" key="1">
    <citation type="submission" date="2015-07" db="EMBL/GenBank/DDBJ databases">
        <title>Adaptation to a free-living lifestyle via gene acquisitions in the diplomonad Trepomonas sp. PC1.</title>
        <authorList>
            <person name="Xu F."/>
            <person name="Jerlstrom-Hultqvist J."/>
            <person name="Kolisko M."/>
            <person name="Simpson A.G.B."/>
            <person name="Roger A.J."/>
            <person name="Svard S.G."/>
            <person name="Andersson J.O."/>
        </authorList>
    </citation>
    <scope>NUCLEOTIDE SEQUENCE</scope>
    <source>
        <strain evidence="1">PC1</strain>
    </source>
</reference>
<gene>
    <name evidence="1" type="ORF">TPC1_10200</name>
</gene>
<sequence length="87" mass="10253">EKSPPVSSLIFEEKPYYAFKCNHYQYPSQSIKDKTFQNGFYQIEFSKISDRLKIKKMQRGDMVFIIYSQPKSKQGANCLCEIVQTQQ</sequence>
<proteinExistence type="predicted"/>
<evidence type="ECO:0000313" key="1">
    <source>
        <dbReference type="EMBL" id="JAP96459.1"/>
    </source>
</evidence>